<dbReference type="RefSeq" id="WP_113868941.1">
    <property type="nucleotide sequence ID" value="NZ_BAABQN010000014.1"/>
</dbReference>
<reference evidence="2 3" key="1">
    <citation type="submission" date="2018-06" db="EMBL/GenBank/DDBJ databases">
        <title>Genomic Encyclopedia of Type Strains, Phase IV (KMG-IV): sequencing the most valuable type-strain genomes for metagenomic binning, comparative biology and taxonomic classification.</title>
        <authorList>
            <person name="Goeker M."/>
        </authorList>
    </citation>
    <scope>NUCLEOTIDE SEQUENCE [LARGE SCALE GENOMIC DNA]</scope>
    <source>
        <strain evidence="2 3">DSM 15140</strain>
    </source>
</reference>
<keyword evidence="1" id="KW-1133">Transmembrane helix</keyword>
<dbReference type="STRING" id="200904.GCA_900168775_00926"/>
<organism evidence="2 3">
    <name type="scientific">Paraliobacillus ryukyuensis</name>
    <dbReference type="NCBI Taxonomy" id="200904"/>
    <lineage>
        <taxon>Bacteria</taxon>
        <taxon>Bacillati</taxon>
        <taxon>Bacillota</taxon>
        <taxon>Bacilli</taxon>
        <taxon>Bacillales</taxon>
        <taxon>Bacillaceae</taxon>
        <taxon>Paraliobacillus</taxon>
    </lineage>
</organism>
<name>A0A366E9D6_9BACI</name>
<dbReference type="OrthoDB" id="2055915at2"/>
<feature type="transmembrane region" description="Helical" evidence="1">
    <location>
        <begin position="6"/>
        <end position="29"/>
    </location>
</feature>
<dbReference type="EMBL" id="QNRI01000006">
    <property type="protein sequence ID" value="RBO98084.1"/>
    <property type="molecule type" value="Genomic_DNA"/>
</dbReference>
<evidence type="ECO:0008006" key="4">
    <source>
        <dbReference type="Google" id="ProtNLM"/>
    </source>
</evidence>
<keyword evidence="1" id="KW-0812">Transmembrane</keyword>
<protein>
    <recommendedName>
        <fullName evidence="4">Methionine/alanine importer small subunit</fullName>
    </recommendedName>
</protein>
<gene>
    <name evidence="2" type="ORF">DES48_106106</name>
</gene>
<evidence type="ECO:0000313" key="2">
    <source>
        <dbReference type="EMBL" id="RBO98084.1"/>
    </source>
</evidence>
<dbReference type="NCBIfam" id="NF033493">
    <property type="entry name" value="MetS_like_NSS"/>
    <property type="match status" value="1"/>
</dbReference>
<comment type="caution">
    <text evidence="2">The sequence shown here is derived from an EMBL/GenBank/DDBJ whole genome shotgun (WGS) entry which is preliminary data.</text>
</comment>
<keyword evidence="1" id="KW-0472">Membrane</keyword>
<keyword evidence="3" id="KW-1185">Reference proteome</keyword>
<evidence type="ECO:0000256" key="1">
    <source>
        <dbReference type="SAM" id="Phobius"/>
    </source>
</evidence>
<evidence type="ECO:0000313" key="3">
    <source>
        <dbReference type="Proteomes" id="UP000252254"/>
    </source>
</evidence>
<proteinExistence type="predicted"/>
<accession>A0A366E9D6</accession>
<dbReference type="Proteomes" id="UP000252254">
    <property type="component" value="Unassembled WGS sequence"/>
</dbReference>
<sequence length="34" mass="3456">MTGSAIAMFVVGAVIIWGGLATSITYAIVKASKK</sequence>
<dbReference type="AlphaFoldDB" id="A0A366E9D6"/>